<name>A0ABN8ZIA2_RANTA</name>
<proteinExistence type="predicted"/>
<dbReference type="Proteomes" id="UP001176941">
    <property type="component" value="Chromosome 31"/>
</dbReference>
<protein>
    <submittedName>
        <fullName evidence="2">Uncharacterized protein</fullName>
    </submittedName>
</protein>
<feature type="region of interest" description="Disordered" evidence="1">
    <location>
        <begin position="1"/>
        <end position="42"/>
    </location>
</feature>
<evidence type="ECO:0000313" key="3">
    <source>
        <dbReference type="Proteomes" id="UP001176941"/>
    </source>
</evidence>
<accession>A0ABN8ZIA2</accession>
<organism evidence="2 3">
    <name type="scientific">Rangifer tarandus platyrhynchus</name>
    <name type="common">Svalbard reindeer</name>
    <dbReference type="NCBI Taxonomy" id="3082113"/>
    <lineage>
        <taxon>Eukaryota</taxon>
        <taxon>Metazoa</taxon>
        <taxon>Chordata</taxon>
        <taxon>Craniata</taxon>
        <taxon>Vertebrata</taxon>
        <taxon>Euteleostomi</taxon>
        <taxon>Mammalia</taxon>
        <taxon>Eutheria</taxon>
        <taxon>Laurasiatheria</taxon>
        <taxon>Artiodactyla</taxon>
        <taxon>Ruminantia</taxon>
        <taxon>Pecora</taxon>
        <taxon>Cervidae</taxon>
        <taxon>Odocoileinae</taxon>
        <taxon>Rangifer</taxon>
    </lineage>
</organism>
<reference evidence="2" key="1">
    <citation type="submission" date="2023-04" db="EMBL/GenBank/DDBJ databases">
        <authorList>
            <consortium name="ELIXIR-Norway"/>
        </authorList>
    </citation>
    <scope>NUCLEOTIDE SEQUENCE [LARGE SCALE GENOMIC DNA]</scope>
</reference>
<gene>
    <name evidence="2" type="ORF">MRATA1EN1_LOCUS20531</name>
</gene>
<evidence type="ECO:0000256" key="1">
    <source>
        <dbReference type="SAM" id="MobiDB-lite"/>
    </source>
</evidence>
<sequence length="99" mass="10453">MTWSGASPGRWRSGEAGDAQVSPGGSQRNRAGNGPEGAARQGDGVRIASFILIPKSHSVGPCACAYREPTPGHNPMDKQAGRFLRKTRRVSPTLPARCP</sequence>
<evidence type="ECO:0000313" key="2">
    <source>
        <dbReference type="EMBL" id="CAI9171569.1"/>
    </source>
</evidence>
<dbReference type="EMBL" id="OX459967">
    <property type="protein sequence ID" value="CAI9171569.1"/>
    <property type="molecule type" value="Genomic_DNA"/>
</dbReference>
<keyword evidence="3" id="KW-1185">Reference proteome</keyword>